<organism evidence="1 2">
    <name type="scientific">Rhizobium etli</name>
    <dbReference type="NCBI Taxonomy" id="29449"/>
    <lineage>
        <taxon>Bacteria</taxon>
        <taxon>Pseudomonadati</taxon>
        <taxon>Pseudomonadota</taxon>
        <taxon>Alphaproteobacteria</taxon>
        <taxon>Hyphomicrobiales</taxon>
        <taxon>Rhizobiaceae</taxon>
        <taxon>Rhizobium/Agrobacterium group</taxon>
        <taxon>Rhizobium</taxon>
    </lineage>
</organism>
<accession>A0AAN1EMQ8</accession>
<sequence length="79" mass="9147">MELRSPLRQRQASVEVRKRPELYSRFEFSSLADRHGVDRLVSFNFDSGVLDQFSELAHDLSGHCFLIDLSMLRISSFTV</sequence>
<dbReference type="Proteomes" id="UP000194159">
    <property type="component" value="Plasmid pRetNXC12d"/>
</dbReference>
<evidence type="ECO:0000313" key="2">
    <source>
        <dbReference type="Proteomes" id="UP000194159"/>
    </source>
</evidence>
<proteinExistence type="predicted"/>
<name>A0AAN1EMQ8_RHIET</name>
<dbReference type="RefSeq" id="WP_086083827.1">
    <property type="nucleotide sequence ID" value="NZ_CP020910.1"/>
</dbReference>
<dbReference type="AlphaFoldDB" id="A0AAN1EMQ8"/>
<evidence type="ECO:0000313" key="1">
    <source>
        <dbReference type="EMBL" id="ARQ13240.1"/>
    </source>
</evidence>
<gene>
    <name evidence="1" type="ORF">NXC12_PD00135</name>
</gene>
<geneLocation type="plasmid" evidence="2">
    <name>pretnxc12d</name>
</geneLocation>
<protein>
    <submittedName>
        <fullName evidence="1">Uncharacterized protein</fullName>
    </submittedName>
</protein>
<keyword evidence="1" id="KW-0614">Plasmid</keyword>
<reference evidence="1 2" key="1">
    <citation type="submission" date="2017-04" db="EMBL/GenBank/DDBJ databases">
        <title>Complete genome sequences of Rhizobium genomic linages associated to common bean (phaseolus vulgaris).</title>
        <authorList>
            <person name="Santamaria R.I."/>
            <person name="Bustos P."/>
            <person name="Perez-Carrascal O."/>
            <person name="Martinez-Flores I."/>
            <person name="Juarez S."/>
            <person name="Lozano L."/>
            <person name="Miranda F."/>
            <person name="Vinuesa P."/>
            <person name="Martinez-Romero E."/>
            <person name="Cevallos M.A."/>
            <person name="Romero D."/>
            <person name="Davila G."/>
            <person name="Gonzalez V."/>
        </authorList>
    </citation>
    <scope>NUCLEOTIDE SEQUENCE [LARGE SCALE GENOMIC DNA]</scope>
    <source>
        <strain evidence="1 2">NXC12</strain>
        <plasmid evidence="2">pretnxc12d</plasmid>
    </source>
</reference>
<dbReference type="EMBL" id="CP020910">
    <property type="protein sequence ID" value="ARQ13240.1"/>
    <property type="molecule type" value="Genomic_DNA"/>
</dbReference>